<dbReference type="Pfam" id="PF09587">
    <property type="entry name" value="PGA_cap"/>
    <property type="match status" value="1"/>
</dbReference>
<evidence type="ECO:0000313" key="6">
    <source>
        <dbReference type="Proteomes" id="UP000261016"/>
    </source>
</evidence>
<dbReference type="EMBL" id="QSTD01000005">
    <property type="protein sequence ID" value="RGM29490.1"/>
    <property type="molecule type" value="Genomic_DNA"/>
</dbReference>
<dbReference type="Proteomes" id="UP000481807">
    <property type="component" value="Unassembled WGS sequence"/>
</dbReference>
<dbReference type="Proteomes" id="UP000261016">
    <property type="component" value="Unassembled WGS sequence"/>
</dbReference>
<organism evidence="5 6">
    <name type="scientific">Staphylococcus warneri</name>
    <dbReference type="NCBI Taxonomy" id="1292"/>
    <lineage>
        <taxon>Bacteria</taxon>
        <taxon>Bacillati</taxon>
        <taxon>Bacillota</taxon>
        <taxon>Bacilli</taxon>
        <taxon>Bacillales</taxon>
        <taxon>Staphylococcaceae</taxon>
        <taxon>Staphylococcus</taxon>
    </lineage>
</organism>
<keyword evidence="8" id="KW-1185">Reference proteome</keyword>
<dbReference type="EMBL" id="QXWP01000005">
    <property type="protein sequence ID" value="NBH31310.1"/>
    <property type="molecule type" value="Genomic_DNA"/>
</dbReference>
<dbReference type="SUPFAM" id="SSF56300">
    <property type="entry name" value="Metallo-dependent phosphatases"/>
    <property type="match status" value="1"/>
</dbReference>
<dbReference type="InterPro" id="IPR019079">
    <property type="entry name" value="Capsule_synth_CapA"/>
</dbReference>
<dbReference type="Proteomes" id="UP000814367">
    <property type="component" value="Unassembled WGS sequence"/>
</dbReference>
<dbReference type="SMART" id="SM00854">
    <property type="entry name" value="PGA_cap"/>
    <property type="match status" value="1"/>
</dbReference>
<evidence type="ECO:0000259" key="2">
    <source>
        <dbReference type="SMART" id="SM00854"/>
    </source>
</evidence>
<evidence type="ECO:0000313" key="3">
    <source>
        <dbReference type="EMBL" id="MCG6224641.1"/>
    </source>
</evidence>
<protein>
    <submittedName>
        <fullName evidence="5">CapA family protein</fullName>
    </submittedName>
</protein>
<dbReference type="Gene3D" id="3.60.21.10">
    <property type="match status" value="1"/>
</dbReference>
<dbReference type="AlphaFoldDB" id="A0A364UPN9"/>
<dbReference type="InterPro" id="IPR052169">
    <property type="entry name" value="CW_Biosynth-Accessory"/>
</dbReference>
<evidence type="ECO:0000313" key="8">
    <source>
        <dbReference type="Proteomes" id="UP000814367"/>
    </source>
</evidence>
<evidence type="ECO:0000313" key="4">
    <source>
        <dbReference type="EMBL" id="NBH31310.1"/>
    </source>
</evidence>
<sequence length="356" mass="41069">MDLKQEAQVLAVGDNLIHPNIYRDALESDGDTYNFNPMYQNIKKDIQSADIAFINQESPIGGDHRPYHGFKRFNTPSDISDSLVQTGFNFINGSNNHALDQGDEGLKYHIQQWNKYKNKVLFTGTYDSQKSHDQVAVKKINGINIAMLSYTFGTNGIKPKHQYEINYFDDKQIKKDIQQAKEVADVIFVSAHWGNEGSHQPNPIQRKYAKLFADEGVDVVLGTHPHVIQPVEWIKGKDHHRTLVAYSLGNFLNGQETGNESNDLLGRIEFKIMKTPKAVKIENVKWRSMVNYYELSDVYNKNSKENFKIYPLKDMDERLIRKHGRYYDPNSDMSQLRLKQITKEVINETFLDDDSF</sequence>
<dbReference type="PANTHER" id="PTHR33393:SF12">
    <property type="entry name" value="CAPSULE BIOSYNTHESIS PROTEIN CAPA"/>
    <property type="match status" value="1"/>
</dbReference>
<feature type="domain" description="Capsule synthesis protein CapA" evidence="2">
    <location>
        <begin position="8"/>
        <end position="255"/>
    </location>
</feature>
<proteinExistence type="inferred from homology"/>
<evidence type="ECO:0000313" key="5">
    <source>
        <dbReference type="EMBL" id="RGM29490.1"/>
    </source>
</evidence>
<comment type="caution">
    <text evidence="5">The sequence shown here is derived from an EMBL/GenBank/DDBJ whole genome shotgun (WGS) entry which is preliminary data.</text>
</comment>
<dbReference type="CDD" id="cd07381">
    <property type="entry name" value="MPP_CapA"/>
    <property type="match status" value="1"/>
</dbReference>
<evidence type="ECO:0000256" key="1">
    <source>
        <dbReference type="ARBA" id="ARBA00005662"/>
    </source>
</evidence>
<reference evidence="5 6" key="1">
    <citation type="submission" date="2018-08" db="EMBL/GenBank/DDBJ databases">
        <title>A genome reference for cultivated species of the human gut microbiota.</title>
        <authorList>
            <person name="Zou Y."/>
            <person name="Xue W."/>
            <person name="Luo G."/>
        </authorList>
    </citation>
    <scope>NUCLEOTIDE SEQUENCE [LARGE SCALE GENOMIC DNA]</scope>
    <source>
        <strain evidence="5 6">OM08-17AT</strain>
    </source>
</reference>
<reference evidence="3 8" key="3">
    <citation type="submission" date="2020-03" db="EMBL/GenBank/DDBJ databases">
        <title>Comparative genetics of Staphylococcus warneri persistents from caprine mastitis.</title>
        <authorList>
            <person name="Franca C.A."/>
            <person name="Rosa D.S."/>
            <person name="Silva A."/>
            <person name="Rodrigues D.L.N."/>
            <person name="Santos R.G."/>
            <person name="Castillo R.E.H."/>
            <person name="Moreira M.A.S."/>
            <person name="Lima M.C."/>
            <person name="Gouveia G.V."/>
            <person name="Gouveia J.J.S."/>
            <person name="Souza R.F.S."/>
            <person name="Bertram B."/>
            <person name="Azevedo V."/>
            <person name="Costa M."/>
        </authorList>
    </citation>
    <scope>NUCLEOTIDE SEQUENCE [LARGE SCALE GENOMIC DNA]</scope>
    <source>
        <strain evidence="3 8">Cap 9.2</strain>
    </source>
</reference>
<gene>
    <name evidence="4" type="ORF">D3Z30_09980</name>
    <name evidence="5" type="ORF">DXC19_09695</name>
    <name evidence="3" type="ORF">G8J23_01245</name>
</gene>
<dbReference type="InterPro" id="IPR029052">
    <property type="entry name" value="Metallo-depent_PP-like"/>
</dbReference>
<accession>A0A364UPN9</accession>
<dbReference type="EMBL" id="JAANHJ010000001">
    <property type="protein sequence ID" value="MCG6224641.1"/>
    <property type="molecule type" value="Genomic_DNA"/>
</dbReference>
<comment type="similarity">
    <text evidence="1">Belongs to the CapA family.</text>
</comment>
<name>A0A364UPN9_STAWA</name>
<reference evidence="4 7" key="2">
    <citation type="submission" date="2018-08" db="EMBL/GenBank/DDBJ databases">
        <title>Murine metabolic-syndrome-specific gut microbial biobank.</title>
        <authorList>
            <person name="Liu C."/>
        </authorList>
    </citation>
    <scope>NUCLEOTIDE SEQUENCE [LARGE SCALE GENOMIC DNA]</scope>
    <source>
        <strain evidence="4 7">1XD21-27</strain>
    </source>
</reference>
<evidence type="ECO:0000313" key="7">
    <source>
        <dbReference type="Proteomes" id="UP000481807"/>
    </source>
</evidence>
<dbReference type="PANTHER" id="PTHR33393">
    <property type="entry name" value="POLYGLUTAMINE SYNTHESIS ACCESSORY PROTEIN RV0574C-RELATED"/>
    <property type="match status" value="1"/>
</dbReference>